<keyword evidence="1" id="KW-1133">Transmembrane helix</keyword>
<dbReference type="PANTHER" id="PTHR10877:SF194">
    <property type="entry name" value="LOCATION OF VULVA DEFECTIVE 1"/>
    <property type="match status" value="1"/>
</dbReference>
<dbReference type="AlphaFoldDB" id="A0A6P4ZC33"/>
<dbReference type="GO" id="GO:0005262">
    <property type="term" value="F:calcium channel activity"/>
    <property type="evidence" value="ECO:0007669"/>
    <property type="project" value="TreeGrafter"/>
</dbReference>
<keyword evidence="1" id="KW-0812">Transmembrane</keyword>
<dbReference type="Proteomes" id="UP000515135">
    <property type="component" value="Unplaced"/>
</dbReference>
<reference evidence="3" key="1">
    <citation type="submission" date="2025-08" db="UniProtKB">
        <authorList>
            <consortium name="RefSeq"/>
        </authorList>
    </citation>
    <scope>IDENTIFICATION</scope>
    <source>
        <tissue evidence="3">Gonad</tissue>
    </source>
</reference>
<evidence type="ECO:0000313" key="2">
    <source>
        <dbReference type="Proteomes" id="UP000515135"/>
    </source>
</evidence>
<keyword evidence="1" id="KW-0472">Membrane</keyword>
<gene>
    <name evidence="3" type="primary">LOC109473220</name>
</gene>
<accession>A0A6P4ZC33</accession>
<dbReference type="RefSeq" id="XP_019628652.1">
    <property type="nucleotide sequence ID" value="XM_019773093.1"/>
</dbReference>
<protein>
    <submittedName>
        <fullName evidence="3">Uncharacterized protein LOC109473220</fullName>
    </submittedName>
</protein>
<evidence type="ECO:0000256" key="1">
    <source>
        <dbReference type="SAM" id="Phobius"/>
    </source>
</evidence>
<proteinExistence type="predicted"/>
<evidence type="ECO:0000313" key="3">
    <source>
        <dbReference type="RefSeq" id="XP_019628652.1"/>
    </source>
</evidence>
<sequence length="145" mass="16241">MMLGRFFASDMLEANPLIGPVFFSAFMVCIFTLLMNFLMSIVCDAISADVDVNHDQELAEHMWSSVCAKLGLSSPPKEVVQEPGELKLEKLQENLGIIQEQLDQSLNICDSILPSRHRYNLDQPSTSSAPHYCEVKIVIQHAEDD</sequence>
<keyword evidence="2" id="KW-1185">Reference proteome</keyword>
<organism evidence="2 3">
    <name type="scientific">Branchiostoma belcheri</name>
    <name type="common">Amphioxus</name>
    <dbReference type="NCBI Taxonomy" id="7741"/>
    <lineage>
        <taxon>Eukaryota</taxon>
        <taxon>Metazoa</taxon>
        <taxon>Chordata</taxon>
        <taxon>Cephalochordata</taxon>
        <taxon>Leptocardii</taxon>
        <taxon>Amphioxiformes</taxon>
        <taxon>Branchiostomatidae</taxon>
        <taxon>Branchiostoma</taxon>
    </lineage>
</organism>
<dbReference type="GeneID" id="109473220"/>
<dbReference type="OrthoDB" id="444119at2759"/>
<dbReference type="InterPro" id="IPR051223">
    <property type="entry name" value="Polycystin"/>
</dbReference>
<feature type="transmembrane region" description="Helical" evidence="1">
    <location>
        <begin position="21"/>
        <end position="42"/>
    </location>
</feature>
<name>A0A6P4ZC33_BRABE</name>
<dbReference type="PANTHER" id="PTHR10877">
    <property type="entry name" value="POLYCYSTIN FAMILY MEMBER"/>
    <property type="match status" value="1"/>
</dbReference>
<dbReference type="GO" id="GO:0050982">
    <property type="term" value="P:detection of mechanical stimulus"/>
    <property type="evidence" value="ECO:0007669"/>
    <property type="project" value="TreeGrafter"/>
</dbReference>
<dbReference type="GO" id="GO:0016020">
    <property type="term" value="C:membrane"/>
    <property type="evidence" value="ECO:0007669"/>
    <property type="project" value="TreeGrafter"/>
</dbReference>
<dbReference type="KEGG" id="bbel:109473220"/>